<sequence length="58" mass="6224">MGNVAGFELWPSQPLARGDNPAPLRSNLQPTFEGCSNRIAPPPNTSPIVSYTFSIPDP</sequence>
<gene>
    <name evidence="1" type="ORF">RHMOL_Rhmol04G0290800</name>
</gene>
<comment type="caution">
    <text evidence="1">The sequence shown here is derived from an EMBL/GenBank/DDBJ whole genome shotgun (WGS) entry which is preliminary data.</text>
</comment>
<evidence type="ECO:0000313" key="1">
    <source>
        <dbReference type="EMBL" id="KAI8560884.1"/>
    </source>
</evidence>
<name>A0ACC0P6V1_RHOML</name>
<protein>
    <submittedName>
        <fullName evidence="1">Uncharacterized protein</fullName>
    </submittedName>
</protein>
<organism evidence="1 2">
    <name type="scientific">Rhododendron molle</name>
    <name type="common">Chinese azalea</name>
    <name type="synonym">Azalea mollis</name>
    <dbReference type="NCBI Taxonomy" id="49168"/>
    <lineage>
        <taxon>Eukaryota</taxon>
        <taxon>Viridiplantae</taxon>
        <taxon>Streptophyta</taxon>
        <taxon>Embryophyta</taxon>
        <taxon>Tracheophyta</taxon>
        <taxon>Spermatophyta</taxon>
        <taxon>Magnoliopsida</taxon>
        <taxon>eudicotyledons</taxon>
        <taxon>Gunneridae</taxon>
        <taxon>Pentapetalae</taxon>
        <taxon>asterids</taxon>
        <taxon>Ericales</taxon>
        <taxon>Ericaceae</taxon>
        <taxon>Ericoideae</taxon>
        <taxon>Rhodoreae</taxon>
        <taxon>Rhododendron</taxon>
    </lineage>
</organism>
<evidence type="ECO:0000313" key="2">
    <source>
        <dbReference type="Proteomes" id="UP001062846"/>
    </source>
</evidence>
<accession>A0ACC0P6V1</accession>
<proteinExistence type="predicted"/>
<dbReference type="Proteomes" id="UP001062846">
    <property type="component" value="Chromosome 4"/>
</dbReference>
<keyword evidence="2" id="KW-1185">Reference proteome</keyword>
<dbReference type="EMBL" id="CM046391">
    <property type="protein sequence ID" value="KAI8560884.1"/>
    <property type="molecule type" value="Genomic_DNA"/>
</dbReference>
<reference evidence="1" key="1">
    <citation type="submission" date="2022-02" db="EMBL/GenBank/DDBJ databases">
        <title>Plant Genome Project.</title>
        <authorList>
            <person name="Zhang R.-G."/>
        </authorList>
    </citation>
    <scope>NUCLEOTIDE SEQUENCE</scope>
    <source>
        <strain evidence="1">AT1</strain>
    </source>
</reference>